<dbReference type="Pfam" id="PF06089">
    <property type="entry name" value="Asparaginase_II"/>
    <property type="match status" value="1"/>
</dbReference>
<dbReference type="RefSeq" id="WP_209355158.1">
    <property type="nucleotide sequence ID" value="NZ_CP060010.1"/>
</dbReference>
<reference evidence="1" key="1">
    <citation type="submission" date="2020-07" db="EMBL/GenBank/DDBJ databases">
        <title>Genome sequences of bacteria associated with the marine, planktonic diatom Thalassiosira profunda strain ECT2AJA-044.</title>
        <authorList>
            <person name="Gargas C.B."/>
            <person name="Roberts W.R."/>
            <person name="Alverson A.J."/>
        </authorList>
    </citation>
    <scope>NUCLEOTIDE SEQUENCE</scope>
    <source>
        <strain evidence="1">ECT2AJA-044</strain>
    </source>
</reference>
<organism evidence="1 2">
    <name type="scientific">Cognatishimia activa</name>
    <dbReference type="NCBI Taxonomy" id="1715691"/>
    <lineage>
        <taxon>Bacteria</taxon>
        <taxon>Pseudomonadati</taxon>
        <taxon>Pseudomonadota</taxon>
        <taxon>Alphaproteobacteria</taxon>
        <taxon>Rhodobacterales</taxon>
        <taxon>Paracoccaceae</taxon>
        <taxon>Cognatishimia</taxon>
    </lineage>
</organism>
<evidence type="ECO:0000313" key="1">
    <source>
        <dbReference type="EMBL" id="QTN34465.1"/>
    </source>
</evidence>
<dbReference type="PANTHER" id="PTHR42110:SF1">
    <property type="entry name" value="L-ASPARAGINASE, PUTATIVE (AFU_ORTHOLOGUE AFUA_3G11890)-RELATED"/>
    <property type="match status" value="1"/>
</dbReference>
<protein>
    <submittedName>
        <fullName evidence="1">Asparaginase</fullName>
    </submittedName>
</protein>
<name>A0A975I619_9RHOB</name>
<accession>A0A975I619</accession>
<dbReference type="EMBL" id="CP060010">
    <property type="protein sequence ID" value="QTN34465.1"/>
    <property type="molecule type" value="Genomic_DNA"/>
</dbReference>
<evidence type="ECO:0000313" key="2">
    <source>
        <dbReference type="Proteomes" id="UP000665026"/>
    </source>
</evidence>
<dbReference type="Proteomes" id="UP000665026">
    <property type="component" value="Chromosome"/>
</dbReference>
<dbReference type="InterPro" id="IPR010349">
    <property type="entry name" value="Asparaginase_II"/>
</dbReference>
<dbReference type="AlphaFoldDB" id="A0A975I619"/>
<dbReference type="KEGG" id="cact:HZ995_08010"/>
<gene>
    <name evidence="1" type="ORF">HZ995_08010</name>
</gene>
<dbReference type="PANTHER" id="PTHR42110">
    <property type="entry name" value="L-ASPARAGINASE, PUTATIVE (AFU_ORTHOLOGUE AFUA_3G11890)-RELATED"/>
    <property type="match status" value="1"/>
</dbReference>
<sequence>MTQFVPLVDITRGPILESIHYGDAVVCNAQGEIVHAWGDPHKIVLPRSSAKMLQALPLVESGAADAFGLTEAQIALSCASHGAQPIHTESVASWLSDLGLSEADLRCGSHEPSHKESRRAMLLAGETPCQLHNNCSGKHAGFLTLNKHLGGHSEYIEIEHPVQQACLSAFEEVTGETSPGFGIDGCSAPNHAVSLVGMARAMGFFAGANPEGDARNRAAYRIHRAMAKYPVLISAEGRACERLINAAGNKIAVKTGAEAFFIAILPEQKLGVALKITDGSTRAAECAIAAILVKLGALDPAHPHAQRYINWDIKNANGWSTGHMRPAAVLN</sequence>
<proteinExistence type="predicted"/>